<gene>
    <name evidence="5" type="ORF">GPECTOR_480g416</name>
</gene>
<dbReference type="PANTHER" id="PTHR48078:SF6">
    <property type="entry name" value="L-THREONINE DEHYDRATASE CATABOLIC TDCB"/>
    <property type="match status" value="1"/>
</dbReference>
<dbReference type="GO" id="GO:0006567">
    <property type="term" value="P:L-threonine catabolic process"/>
    <property type="evidence" value="ECO:0007669"/>
    <property type="project" value="TreeGrafter"/>
</dbReference>
<evidence type="ECO:0000313" key="5">
    <source>
        <dbReference type="EMBL" id="KXZ41417.1"/>
    </source>
</evidence>
<feature type="domain" description="Tryptophan synthase beta chain-like PALP" evidence="4">
    <location>
        <begin position="57"/>
        <end position="354"/>
    </location>
</feature>
<dbReference type="AlphaFoldDB" id="A0A150FUY9"/>
<evidence type="ECO:0000256" key="2">
    <source>
        <dbReference type="ARBA" id="ARBA00022898"/>
    </source>
</evidence>
<proteinExistence type="predicted"/>
<dbReference type="GO" id="GO:0003941">
    <property type="term" value="F:L-serine ammonia-lyase activity"/>
    <property type="evidence" value="ECO:0007669"/>
    <property type="project" value="TreeGrafter"/>
</dbReference>
<dbReference type="GO" id="GO:0009097">
    <property type="term" value="P:isoleucine biosynthetic process"/>
    <property type="evidence" value="ECO:0007669"/>
    <property type="project" value="TreeGrafter"/>
</dbReference>
<dbReference type="Pfam" id="PF00291">
    <property type="entry name" value="PALP"/>
    <property type="match status" value="1"/>
</dbReference>
<name>A0A150FUY9_GONPE</name>
<dbReference type="EMBL" id="LSYV01000477">
    <property type="protein sequence ID" value="KXZ41417.1"/>
    <property type="molecule type" value="Genomic_DNA"/>
</dbReference>
<comment type="cofactor">
    <cofactor evidence="1">
        <name>pyridoxal 5'-phosphate</name>
        <dbReference type="ChEBI" id="CHEBI:597326"/>
    </cofactor>
</comment>
<sequence>MRPFVRHTPLEPSPWLSGLAAAAANGRGAGQDAAACASASAGQEHSPPAACPPQQPSAAAPCRVALKLESEQHTGSFKVRGALNKLLSLSPEAIAPGVFTASTGNHALAVLFAAAALSAAAREPDGSSSSSRKALAKLRSLGGHLVLHGNDCLQSETAAREAAAAAGAVYVSPYNDPWVMAGQGTVALELLTARRRGRLDAVLVPVGGGGLIGGVAAVLKAADPGIRVIGCQPAASCVMARSVAAGAVQPEYDCAADRDGDPDAAAAAAAAATEGTLSDATAGGVEYDSVTLQPCMDCVDEWVTVGEGEIAEAMADMLEHHSKLIEGAAGCAVAAFKRLAARLAGQWVVLVVCGGNVALPTLRRALDMARPEGAS</sequence>
<evidence type="ECO:0000259" key="4">
    <source>
        <dbReference type="Pfam" id="PF00291"/>
    </source>
</evidence>
<evidence type="ECO:0000256" key="1">
    <source>
        <dbReference type="ARBA" id="ARBA00001933"/>
    </source>
</evidence>
<dbReference type="STRING" id="33097.A0A150FUY9"/>
<comment type="caution">
    <text evidence="5">The sequence shown here is derived from an EMBL/GenBank/DDBJ whole genome shotgun (WGS) entry which is preliminary data.</text>
</comment>
<dbReference type="Gene3D" id="3.40.50.1100">
    <property type="match status" value="2"/>
</dbReference>
<dbReference type="OrthoDB" id="4418812at2759"/>
<organism evidence="5 6">
    <name type="scientific">Gonium pectorale</name>
    <name type="common">Green alga</name>
    <dbReference type="NCBI Taxonomy" id="33097"/>
    <lineage>
        <taxon>Eukaryota</taxon>
        <taxon>Viridiplantae</taxon>
        <taxon>Chlorophyta</taxon>
        <taxon>core chlorophytes</taxon>
        <taxon>Chlorophyceae</taxon>
        <taxon>CS clade</taxon>
        <taxon>Chlamydomonadales</taxon>
        <taxon>Volvocaceae</taxon>
        <taxon>Gonium</taxon>
    </lineage>
</organism>
<dbReference type="InterPro" id="IPR036052">
    <property type="entry name" value="TrpB-like_PALP_sf"/>
</dbReference>
<keyword evidence="2" id="KW-0663">Pyridoxal phosphate</keyword>
<keyword evidence="6" id="KW-1185">Reference proteome</keyword>
<protein>
    <recommendedName>
        <fullName evidence="4">Tryptophan synthase beta chain-like PALP domain-containing protein</fullName>
    </recommendedName>
</protein>
<accession>A0A150FUY9</accession>
<evidence type="ECO:0000313" key="6">
    <source>
        <dbReference type="Proteomes" id="UP000075714"/>
    </source>
</evidence>
<dbReference type="PANTHER" id="PTHR48078">
    <property type="entry name" value="THREONINE DEHYDRATASE, MITOCHONDRIAL-RELATED"/>
    <property type="match status" value="1"/>
</dbReference>
<dbReference type="GO" id="GO:0006565">
    <property type="term" value="P:L-serine catabolic process"/>
    <property type="evidence" value="ECO:0007669"/>
    <property type="project" value="TreeGrafter"/>
</dbReference>
<dbReference type="GO" id="GO:0004794">
    <property type="term" value="F:threonine deaminase activity"/>
    <property type="evidence" value="ECO:0007669"/>
    <property type="project" value="TreeGrafter"/>
</dbReference>
<dbReference type="Proteomes" id="UP000075714">
    <property type="component" value="Unassembled WGS sequence"/>
</dbReference>
<dbReference type="InterPro" id="IPR050147">
    <property type="entry name" value="Ser/Thr_Dehydratase"/>
</dbReference>
<dbReference type="SUPFAM" id="SSF53686">
    <property type="entry name" value="Tryptophan synthase beta subunit-like PLP-dependent enzymes"/>
    <property type="match status" value="1"/>
</dbReference>
<dbReference type="InterPro" id="IPR001926">
    <property type="entry name" value="TrpB-like_PALP"/>
</dbReference>
<reference evidence="6" key="1">
    <citation type="journal article" date="2016" name="Nat. Commun.">
        <title>The Gonium pectorale genome demonstrates co-option of cell cycle regulation during the evolution of multicellularity.</title>
        <authorList>
            <person name="Hanschen E.R."/>
            <person name="Marriage T.N."/>
            <person name="Ferris P.J."/>
            <person name="Hamaji T."/>
            <person name="Toyoda A."/>
            <person name="Fujiyama A."/>
            <person name="Neme R."/>
            <person name="Noguchi H."/>
            <person name="Minakuchi Y."/>
            <person name="Suzuki M."/>
            <person name="Kawai-Toyooka H."/>
            <person name="Smith D.R."/>
            <person name="Sparks H."/>
            <person name="Anderson J."/>
            <person name="Bakaric R."/>
            <person name="Luria V."/>
            <person name="Karger A."/>
            <person name="Kirschner M.W."/>
            <person name="Durand P.M."/>
            <person name="Michod R.E."/>
            <person name="Nozaki H."/>
            <person name="Olson B.J."/>
        </authorList>
    </citation>
    <scope>NUCLEOTIDE SEQUENCE [LARGE SCALE GENOMIC DNA]</scope>
    <source>
        <strain evidence="6">NIES-2863</strain>
    </source>
</reference>
<keyword evidence="3" id="KW-0456">Lyase</keyword>
<evidence type="ECO:0000256" key="3">
    <source>
        <dbReference type="ARBA" id="ARBA00023239"/>
    </source>
</evidence>